<organism evidence="2 3">
    <name type="scientific">Asanoa ishikariensis</name>
    <dbReference type="NCBI Taxonomy" id="137265"/>
    <lineage>
        <taxon>Bacteria</taxon>
        <taxon>Bacillati</taxon>
        <taxon>Actinomycetota</taxon>
        <taxon>Actinomycetes</taxon>
        <taxon>Micromonosporales</taxon>
        <taxon>Micromonosporaceae</taxon>
        <taxon>Asanoa</taxon>
    </lineage>
</organism>
<dbReference type="Pfam" id="PF00583">
    <property type="entry name" value="Acetyltransf_1"/>
    <property type="match status" value="1"/>
</dbReference>
<evidence type="ECO:0000259" key="1">
    <source>
        <dbReference type="PROSITE" id="PS51186"/>
    </source>
</evidence>
<dbReference type="CDD" id="cd04301">
    <property type="entry name" value="NAT_SF"/>
    <property type="match status" value="1"/>
</dbReference>
<dbReference type="AlphaFoldDB" id="A0A1H3S6Y6"/>
<name>A0A1H3S6Y6_9ACTN</name>
<evidence type="ECO:0000313" key="2">
    <source>
        <dbReference type="EMBL" id="SDZ33348.1"/>
    </source>
</evidence>
<dbReference type="RefSeq" id="WP_090796274.1">
    <property type="nucleotide sequence ID" value="NZ_BOND01000020.1"/>
</dbReference>
<dbReference type="InterPro" id="IPR016181">
    <property type="entry name" value="Acyl_CoA_acyltransferase"/>
</dbReference>
<dbReference type="InterPro" id="IPR000182">
    <property type="entry name" value="GNAT_dom"/>
</dbReference>
<dbReference type="SUPFAM" id="SSF55729">
    <property type="entry name" value="Acyl-CoA N-acyltransferases (Nat)"/>
    <property type="match status" value="1"/>
</dbReference>
<keyword evidence="2" id="KW-0808">Transferase</keyword>
<sequence length="163" mass="17730">MRIEVAGTADGLAVWPVYDAVFGDHDSYESWRDTVWDRHRMRAGFRLARAYDEDLVGFAYGYTGEHGQWWTDNARAALPSEVADERLGGHFELVSLGVLPAARGSGTGRALLRALLDGIGHDRLLLMATADDTDPARRLYAAEGWAVIGPGIGDGTVIMGKRG</sequence>
<proteinExistence type="predicted"/>
<protein>
    <submittedName>
        <fullName evidence="2">Acetyltransferase (GNAT) family protein</fullName>
    </submittedName>
</protein>
<accession>A0A1H3S6Y6</accession>
<dbReference type="OrthoDB" id="3692150at2"/>
<dbReference type="STRING" id="137265.SAMN05421684_4601"/>
<dbReference type="EMBL" id="FNQB01000002">
    <property type="protein sequence ID" value="SDZ33348.1"/>
    <property type="molecule type" value="Genomic_DNA"/>
</dbReference>
<dbReference type="Proteomes" id="UP000199632">
    <property type="component" value="Unassembled WGS sequence"/>
</dbReference>
<keyword evidence="3" id="KW-1185">Reference proteome</keyword>
<feature type="domain" description="N-acetyltransferase" evidence="1">
    <location>
        <begin position="1"/>
        <end position="163"/>
    </location>
</feature>
<dbReference type="Gene3D" id="3.40.630.30">
    <property type="match status" value="1"/>
</dbReference>
<dbReference type="GO" id="GO:0016747">
    <property type="term" value="F:acyltransferase activity, transferring groups other than amino-acyl groups"/>
    <property type="evidence" value="ECO:0007669"/>
    <property type="project" value="InterPro"/>
</dbReference>
<reference evidence="3" key="1">
    <citation type="submission" date="2016-10" db="EMBL/GenBank/DDBJ databases">
        <authorList>
            <person name="Varghese N."/>
            <person name="Submissions S."/>
        </authorList>
    </citation>
    <scope>NUCLEOTIDE SEQUENCE [LARGE SCALE GENOMIC DNA]</scope>
    <source>
        <strain evidence="3">DSM 44718</strain>
    </source>
</reference>
<dbReference type="PROSITE" id="PS51186">
    <property type="entry name" value="GNAT"/>
    <property type="match status" value="1"/>
</dbReference>
<evidence type="ECO:0000313" key="3">
    <source>
        <dbReference type="Proteomes" id="UP000199632"/>
    </source>
</evidence>
<gene>
    <name evidence="2" type="ORF">SAMN05421684_4601</name>
</gene>